<keyword evidence="4" id="KW-1185">Reference proteome</keyword>
<name>A0A9J6GWF9_HAELO</name>
<gene>
    <name evidence="3" type="ORF">HPB48_009955</name>
</gene>
<proteinExistence type="predicted"/>
<feature type="region of interest" description="Disordered" evidence="1">
    <location>
        <begin position="88"/>
        <end position="120"/>
    </location>
</feature>
<comment type="caution">
    <text evidence="3">The sequence shown here is derived from an EMBL/GenBank/DDBJ whole genome shotgun (WGS) entry which is preliminary data.</text>
</comment>
<evidence type="ECO:0000256" key="1">
    <source>
        <dbReference type="SAM" id="MobiDB-lite"/>
    </source>
</evidence>
<dbReference type="AlphaFoldDB" id="A0A9J6GWF9"/>
<dbReference type="Pfam" id="PF09607">
    <property type="entry name" value="BrkDBD"/>
    <property type="match status" value="1"/>
</dbReference>
<reference evidence="3 4" key="1">
    <citation type="journal article" date="2020" name="Cell">
        <title>Large-Scale Comparative Analyses of Tick Genomes Elucidate Their Genetic Diversity and Vector Capacities.</title>
        <authorList>
            <consortium name="Tick Genome and Microbiome Consortium (TIGMIC)"/>
            <person name="Jia N."/>
            <person name="Wang J."/>
            <person name="Shi W."/>
            <person name="Du L."/>
            <person name="Sun Y."/>
            <person name="Zhan W."/>
            <person name="Jiang J.F."/>
            <person name="Wang Q."/>
            <person name="Zhang B."/>
            <person name="Ji P."/>
            <person name="Bell-Sakyi L."/>
            <person name="Cui X.M."/>
            <person name="Yuan T.T."/>
            <person name="Jiang B.G."/>
            <person name="Yang W.F."/>
            <person name="Lam T.T."/>
            <person name="Chang Q.C."/>
            <person name="Ding S.J."/>
            <person name="Wang X.J."/>
            <person name="Zhu J.G."/>
            <person name="Ruan X.D."/>
            <person name="Zhao L."/>
            <person name="Wei J.T."/>
            <person name="Ye R.Z."/>
            <person name="Que T.C."/>
            <person name="Du C.H."/>
            <person name="Zhou Y.H."/>
            <person name="Cheng J.X."/>
            <person name="Dai P.F."/>
            <person name="Guo W.B."/>
            <person name="Han X.H."/>
            <person name="Huang E.J."/>
            <person name="Li L.F."/>
            <person name="Wei W."/>
            <person name="Gao Y.C."/>
            <person name="Liu J.Z."/>
            <person name="Shao H.Z."/>
            <person name="Wang X."/>
            <person name="Wang C.C."/>
            <person name="Yang T.C."/>
            <person name="Huo Q.B."/>
            <person name="Li W."/>
            <person name="Chen H.Y."/>
            <person name="Chen S.E."/>
            <person name="Zhou L.G."/>
            <person name="Ni X.B."/>
            <person name="Tian J.H."/>
            <person name="Sheng Y."/>
            <person name="Liu T."/>
            <person name="Pan Y.S."/>
            <person name="Xia L.Y."/>
            <person name="Li J."/>
            <person name="Zhao F."/>
            <person name="Cao W.C."/>
        </authorList>
    </citation>
    <scope>NUCLEOTIDE SEQUENCE [LARGE SCALE GENOMIC DNA]</scope>
    <source>
        <strain evidence="3">HaeL-2018</strain>
    </source>
</reference>
<dbReference type="InterPro" id="IPR018586">
    <property type="entry name" value="Brinker_DNA-bd"/>
</dbReference>
<sequence>MPPERKSYTAKFKLTAVNYAEQHGNRAAGRHFDVTGKMVHTWRQSTDKLQAMKSGKKADRGKIARWPELEGGLHTWILEQRAQGFRKAGLLASAPGQPELDESSGSSDSEEEAEEAPATLLAELSELFESASEGKGGFEE</sequence>
<feature type="domain" description="Brinker DNA-binding" evidence="2">
    <location>
        <begin position="5"/>
        <end position="51"/>
    </location>
</feature>
<evidence type="ECO:0000259" key="2">
    <source>
        <dbReference type="Pfam" id="PF09607"/>
    </source>
</evidence>
<dbReference type="Gene3D" id="1.10.10.60">
    <property type="entry name" value="Homeodomain-like"/>
    <property type="match status" value="1"/>
</dbReference>
<evidence type="ECO:0000313" key="4">
    <source>
        <dbReference type="Proteomes" id="UP000821853"/>
    </source>
</evidence>
<dbReference type="EMBL" id="JABSTR010000009">
    <property type="protein sequence ID" value="KAH9378588.1"/>
    <property type="molecule type" value="Genomic_DNA"/>
</dbReference>
<dbReference type="OrthoDB" id="6537725at2759"/>
<dbReference type="Proteomes" id="UP000821853">
    <property type="component" value="Unassembled WGS sequence"/>
</dbReference>
<protein>
    <recommendedName>
        <fullName evidence="2">Brinker DNA-binding domain-containing protein</fullName>
    </recommendedName>
</protein>
<accession>A0A9J6GWF9</accession>
<evidence type="ECO:0000313" key="3">
    <source>
        <dbReference type="EMBL" id="KAH9378588.1"/>
    </source>
</evidence>
<dbReference type="VEuPathDB" id="VectorBase:HLOH_045815"/>
<organism evidence="3 4">
    <name type="scientific">Haemaphysalis longicornis</name>
    <name type="common">Bush tick</name>
    <dbReference type="NCBI Taxonomy" id="44386"/>
    <lineage>
        <taxon>Eukaryota</taxon>
        <taxon>Metazoa</taxon>
        <taxon>Ecdysozoa</taxon>
        <taxon>Arthropoda</taxon>
        <taxon>Chelicerata</taxon>
        <taxon>Arachnida</taxon>
        <taxon>Acari</taxon>
        <taxon>Parasitiformes</taxon>
        <taxon>Ixodida</taxon>
        <taxon>Ixodoidea</taxon>
        <taxon>Ixodidae</taxon>
        <taxon>Haemaphysalinae</taxon>
        <taxon>Haemaphysalis</taxon>
    </lineage>
</organism>